<proteinExistence type="predicted"/>
<gene>
    <name evidence="2" type="ORF">WI372_09110</name>
</gene>
<dbReference type="RefSeq" id="WP_405277209.1">
    <property type="nucleotide sequence ID" value="NZ_CP144380.1"/>
</dbReference>
<dbReference type="Gene3D" id="1.10.10.10">
    <property type="entry name" value="Winged helix-like DNA-binding domain superfamily/Winged helix DNA-binding domain"/>
    <property type="match status" value="1"/>
</dbReference>
<keyword evidence="3" id="KW-1185">Reference proteome</keyword>
<dbReference type="SUPFAM" id="SSF46785">
    <property type="entry name" value="Winged helix' DNA-binding domain"/>
    <property type="match status" value="1"/>
</dbReference>
<dbReference type="EMBL" id="JBBHLI010000004">
    <property type="protein sequence ID" value="MEK9501135.1"/>
    <property type="molecule type" value="Genomic_DNA"/>
</dbReference>
<accession>A0ABU9E8T0</accession>
<evidence type="ECO:0000259" key="1">
    <source>
        <dbReference type="Pfam" id="PF03551"/>
    </source>
</evidence>
<dbReference type="InterPro" id="IPR036388">
    <property type="entry name" value="WH-like_DNA-bd_sf"/>
</dbReference>
<dbReference type="Proteomes" id="UP001484239">
    <property type="component" value="Unassembled WGS sequence"/>
</dbReference>
<evidence type="ECO:0000313" key="3">
    <source>
        <dbReference type="Proteomes" id="UP001484239"/>
    </source>
</evidence>
<dbReference type="InterPro" id="IPR036390">
    <property type="entry name" value="WH_DNA-bd_sf"/>
</dbReference>
<dbReference type="Pfam" id="PF03551">
    <property type="entry name" value="PadR"/>
    <property type="match status" value="1"/>
</dbReference>
<dbReference type="PANTHER" id="PTHR33169:SF14">
    <property type="entry name" value="TRANSCRIPTIONAL REGULATOR RV3488"/>
    <property type="match status" value="1"/>
</dbReference>
<name>A0ABU9E8T0_9BACT</name>
<dbReference type="InterPro" id="IPR052509">
    <property type="entry name" value="Metal_resp_DNA-bind_regulator"/>
</dbReference>
<reference evidence="2 3" key="1">
    <citation type="submission" date="2024-02" db="EMBL/GenBank/DDBJ databases">
        <title>A novel Gemmatimonadota bacterium.</title>
        <authorList>
            <person name="Du Z.-J."/>
            <person name="Ye Y.-Q."/>
        </authorList>
    </citation>
    <scope>NUCLEOTIDE SEQUENCE [LARGE SCALE GENOMIC DNA]</scope>
    <source>
        <strain evidence="2 3">DH-20</strain>
    </source>
</reference>
<organism evidence="2 3">
    <name type="scientific">Gaopeijia maritima</name>
    <dbReference type="NCBI Taxonomy" id="3119007"/>
    <lineage>
        <taxon>Bacteria</taxon>
        <taxon>Pseudomonadati</taxon>
        <taxon>Gemmatimonadota</taxon>
        <taxon>Longimicrobiia</taxon>
        <taxon>Gaopeijiales</taxon>
        <taxon>Gaopeijiaceae</taxon>
        <taxon>Gaopeijia</taxon>
    </lineage>
</organism>
<dbReference type="InterPro" id="IPR005149">
    <property type="entry name" value="Tscrpt_reg_PadR_N"/>
</dbReference>
<comment type="caution">
    <text evidence="2">The sequence shown here is derived from an EMBL/GenBank/DDBJ whole genome shotgun (WGS) entry which is preliminary data.</text>
</comment>
<sequence>MAKALGELEQSILFALLDLEGDEAYGVTVREAIHRRTGRSVSSGAVYTGLDRLRDQGLVDSWVGEPTAERGGRRKRYYRLEPAGLEALDRSVRVFRALSDGLLGRLEARLREARGE</sequence>
<protein>
    <submittedName>
        <fullName evidence="2">Helix-turn-helix transcriptional regulator</fullName>
    </submittedName>
</protein>
<dbReference type="PANTHER" id="PTHR33169">
    <property type="entry name" value="PADR-FAMILY TRANSCRIPTIONAL REGULATOR"/>
    <property type="match status" value="1"/>
</dbReference>
<evidence type="ECO:0000313" key="2">
    <source>
        <dbReference type="EMBL" id="MEK9501135.1"/>
    </source>
</evidence>
<feature type="domain" description="Transcription regulator PadR N-terminal" evidence="1">
    <location>
        <begin position="20"/>
        <end position="89"/>
    </location>
</feature>